<comment type="caution">
    <text evidence="2">The sequence shown here is derived from an EMBL/GenBank/DDBJ whole genome shotgun (WGS) entry which is preliminary data.</text>
</comment>
<dbReference type="AlphaFoldDB" id="A0A443YYM8"/>
<protein>
    <submittedName>
        <fullName evidence="2">Uncharacterized protein</fullName>
    </submittedName>
</protein>
<organism evidence="2 3">
    <name type="scientific">Pseudidiomarina gelatinasegens</name>
    <dbReference type="NCBI Taxonomy" id="2487740"/>
    <lineage>
        <taxon>Bacteria</taxon>
        <taxon>Pseudomonadati</taxon>
        <taxon>Pseudomonadota</taxon>
        <taxon>Gammaproteobacteria</taxon>
        <taxon>Alteromonadales</taxon>
        <taxon>Idiomarinaceae</taxon>
        <taxon>Pseudidiomarina</taxon>
    </lineage>
</organism>
<dbReference type="RefSeq" id="WP_128352830.1">
    <property type="nucleotide sequence ID" value="NZ_RSFE01000007.1"/>
</dbReference>
<accession>A0A443YYM8</accession>
<sequence>MVSENVELISQVSWVESGIFWTSFVLAIITVTATFFNYLLLRTQKDPEVIVYATPDDRRPSIINLVIENIGPGLAKNVTFKIPDYFPADAFGFDNSEKPKSMTKGPLLRGIPSLGPGAKRILTWGQYGGLQKGLGDDTVSVICTYSRDRIGLPGQKKLTTVCSLDIQSFEATDASDNNWDKKSANELEKIAKALSQSATGSKPLKIFLKEDN</sequence>
<keyword evidence="1" id="KW-0812">Transmembrane</keyword>
<dbReference type="Proteomes" id="UP000288789">
    <property type="component" value="Unassembled WGS sequence"/>
</dbReference>
<dbReference type="EMBL" id="RSFE01000007">
    <property type="protein sequence ID" value="RWU09212.1"/>
    <property type="molecule type" value="Genomic_DNA"/>
</dbReference>
<reference evidence="2 3" key="1">
    <citation type="submission" date="2018-12" db="EMBL/GenBank/DDBJ databases">
        <authorList>
            <person name="Li A."/>
            <person name="Zhang M."/>
            <person name="Zhu H."/>
        </authorList>
    </citation>
    <scope>NUCLEOTIDE SEQUENCE [LARGE SCALE GENOMIC DNA]</scope>
    <source>
        <strain evidence="2 3">R04H25</strain>
    </source>
</reference>
<feature type="transmembrane region" description="Helical" evidence="1">
    <location>
        <begin position="20"/>
        <end position="41"/>
    </location>
</feature>
<proteinExistence type="predicted"/>
<name>A0A443YYM8_9GAMM</name>
<gene>
    <name evidence="2" type="ORF">EGC76_09855</name>
</gene>
<keyword evidence="1" id="KW-0472">Membrane</keyword>
<evidence type="ECO:0000313" key="3">
    <source>
        <dbReference type="Proteomes" id="UP000288789"/>
    </source>
</evidence>
<dbReference type="OrthoDB" id="6711034at2"/>
<keyword evidence="3" id="KW-1185">Reference proteome</keyword>
<keyword evidence="1" id="KW-1133">Transmembrane helix</keyword>
<evidence type="ECO:0000313" key="2">
    <source>
        <dbReference type="EMBL" id="RWU09212.1"/>
    </source>
</evidence>
<evidence type="ECO:0000256" key="1">
    <source>
        <dbReference type="SAM" id="Phobius"/>
    </source>
</evidence>